<dbReference type="GeneID" id="16072750"/>
<feature type="region of interest" description="Disordered" evidence="1">
    <location>
        <begin position="1"/>
        <end position="23"/>
    </location>
</feature>
<keyword evidence="2" id="KW-1133">Transmembrane helix</keyword>
<feature type="region of interest" description="Disordered" evidence="1">
    <location>
        <begin position="130"/>
        <end position="150"/>
    </location>
</feature>
<keyword evidence="2" id="KW-0812">Transmembrane</keyword>
<evidence type="ECO:0000256" key="1">
    <source>
        <dbReference type="SAM" id="MobiDB-lite"/>
    </source>
</evidence>
<proteinExistence type="predicted"/>
<feature type="compositionally biased region" description="Basic and acidic residues" evidence="1">
    <location>
        <begin position="224"/>
        <end position="235"/>
    </location>
</feature>
<keyword evidence="2" id="KW-0472">Membrane</keyword>
<evidence type="ECO:0000313" key="3">
    <source>
        <dbReference type="EMBL" id="EGD75138.1"/>
    </source>
</evidence>
<evidence type="ECO:0000256" key="2">
    <source>
        <dbReference type="SAM" id="Phobius"/>
    </source>
</evidence>
<feature type="region of interest" description="Disordered" evidence="1">
    <location>
        <begin position="63"/>
        <end position="109"/>
    </location>
</feature>
<protein>
    <submittedName>
        <fullName evidence="3">Uncharacterized protein</fullName>
    </submittedName>
</protein>
<gene>
    <name evidence="3" type="ORF">PTSG_06793</name>
</gene>
<sequence length="462" mass="49201">MMVSTTPAVSTTDNGTNINPSSNSDAGLSMTATLLIAFIAVLFCVGVLITGLLIAQGCGGAQRGGSARFDTSPHLEAVTTSSRRGNSEKYRDEHQLVQAESGDAQHSHAHANLSHAADLPATTIAVMGMDTPPPSDRSEHNSTRAAATSTVSPVLTNNATSTSGLNGRARGDQDVSTQAMAAAVALSTPTNSIIFTSSEHSDDGNVHPIHNVHSPHTYASATAHQHDRLHPHDGQQRPQPKRRSTSLYLAPVDRPPLTPRPASTHRRPPRRSTHIYEDADIYLSSNDTSAEDAVLPLRAAGNNGGAETIALAGRPSHTYLVPLSLSMQQQHRQQQQQQRQHESCYVAHGRAPGYLPPVSAEGYGSMRPSQRPFGRGLPHQDNTYDLASSSSTSTTTTATDLSEDDDGSEQYYTRGCVNYEDVSPSSTYSYIPPLLSAEAPLPAGISNNSSTDEHIYDLANMG</sequence>
<dbReference type="RefSeq" id="XP_004992191.1">
    <property type="nucleotide sequence ID" value="XM_004992134.1"/>
</dbReference>
<evidence type="ECO:0000313" key="4">
    <source>
        <dbReference type="Proteomes" id="UP000007799"/>
    </source>
</evidence>
<feature type="transmembrane region" description="Helical" evidence="2">
    <location>
        <begin position="32"/>
        <end position="55"/>
    </location>
</feature>
<feature type="compositionally biased region" description="Basic and acidic residues" evidence="1">
    <location>
        <begin position="85"/>
        <end position="95"/>
    </location>
</feature>
<feature type="region of interest" description="Disordered" evidence="1">
    <location>
        <begin position="221"/>
        <end position="271"/>
    </location>
</feature>
<feature type="region of interest" description="Disordered" evidence="1">
    <location>
        <begin position="361"/>
        <end position="409"/>
    </location>
</feature>
<dbReference type="Proteomes" id="UP000007799">
    <property type="component" value="Unassembled WGS sequence"/>
</dbReference>
<dbReference type="EMBL" id="GL832971">
    <property type="protein sequence ID" value="EGD75138.1"/>
    <property type="molecule type" value="Genomic_DNA"/>
</dbReference>
<dbReference type="AlphaFoldDB" id="F2UET8"/>
<dbReference type="InParanoid" id="F2UET8"/>
<name>F2UET8_SALR5</name>
<dbReference type="KEGG" id="sre:PTSG_06793"/>
<feature type="compositionally biased region" description="Low complexity" evidence="1">
    <location>
        <begin position="385"/>
        <end position="400"/>
    </location>
</feature>
<keyword evidence="4" id="KW-1185">Reference proteome</keyword>
<accession>F2UET8</accession>
<reference evidence="3" key="1">
    <citation type="submission" date="2009-08" db="EMBL/GenBank/DDBJ databases">
        <title>Annotation of Salpingoeca rosetta.</title>
        <authorList>
            <consortium name="The Broad Institute Genome Sequencing Platform"/>
            <person name="Russ C."/>
            <person name="Cuomo C."/>
            <person name="Burger G."/>
            <person name="Gray M.W."/>
            <person name="Holland P.W.H."/>
            <person name="King N."/>
            <person name="Lang F.B.F."/>
            <person name="Roger A.J."/>
            <person name="Ruiz-Trillo I."/>
            <person name="Young S.K."/>
            <person name="Zeng Q."/>
            <person name="Gargeya S."/>
            <person name="Alvarado L."/>
            <person name="Berlin A."/>
            <person name="Chapman S.B."/>
            <person name="Chen Z."/>
            <person name="Freedman E."/>
            <person name="Gellesch M."/>
            <person name="Goldberg J."/>
            <person name="Griggs A."/>
            <person name="Gujja S."/>
            <person name="Heilman E."/>
            <person name="Heiman D."/>
            <person name="Howarth C."/>
            <person name="Mehta T."/>
            <person name="Neiman D."/>
            <person name="Pearson M."/>
            <person name="Roberts A."/>
            <person name="Saif S."/>
            <person name="Shea T."/>
            <person name="Shenoy N."/>
            <person name="Sisk P."/>
            <person name="Stolte C."/>
            <person name="Sykes S."/>
            <person name="White J."/>
            <person name="Yandava C."/>
            <person name="Haas B."/>
            <person name="Nusbaum C."/>
            <person name="Birren B."/>
        </authorList>
    </citation>
    <scope>NUCLEOTIDE SEQUENCE [LARGE SCALE GENOMIC DNA]</scope>
    <source>
        <strain evidence="3">ATCC 50818</strain>
    </source>
</reference>
<organism evidence="4">
    <name type="scientific">Salpingoeca rosetta (strain ATCC 50818 / BSB-021)</name>
    <dbReference type="NCBI Taxonomy" id="946362"/>
    <lineage>
        <taxon>Eukaryota</taxon>
        <taxon>Choanoflagellata</taxon>
        <taxon>Craspedida</taxon>
        <taxon>Salpingoecidae</taxon>
        <taxon>Salpingoeca</taxon>
    </lineage>
</organism>